<organism evidence="1 2">
    <name type="scientific">Winogradskyella epiphytica</name>
    <dbReference type="NCBI Taxonomy" id="262005"/>
    <lineage>
        <taxon>Bacteria</taxon>
        <taxon>Pseudomonadati</taxon>
        <taxon>Bacteroidota</taxon>
        <taxon>Flavobacteriia</taxon>
        <taxon>Flavobacteriales</taxon>
        <taxon>Flavobacteriaceae</taxon>
        <taxon>Winogradskyella</taxon>
    </lineage>
</organism>
<dbReference type="RefSeq" id="WP_110476586.1">
    <property type="nucleotide sequence ID" value="NZ_BMWQ01000015.1"/>
</dbReference>
<accession>A0A2V4YA16</accession>
<gene>
    <name evidence="1" type="ORF">DFQ11_1154</name>
</gene>
<evidence type="ECO:0000313" key="1">
    <source>
        <dbReference type="EMBL" id="PYE78999.1"/>
    </source>
</evidence>
<comment type="caution">
    <text evidence="1">The sequence shown here is derived from an EMBL/GenBank/DDBJ whole genome shotgun (WGS) entry which is preliminary data.</text>
</comment>
<protein>
    <submittedName>
        <fullName evidence="1">Uncharacterized protein</fullName>
    </submittedName>
</protein>
<name>A0A2V4YA16_9FLAO</name>
<proteinExistence type="predicted"/>
<dbReference type="EMBL" id="QJTD01000015">
    <property type="protein sequence ID" value="PYE78999.1"/>
    <property type="molecule type" value="Genomic_DNA"/>
</dbReference>
<reference evidence="1 2" key="1">
    <citation type="submission" date="2018-06" db="EMBL/GenBank/DDBJ databases">
        <title>Genomic Encyclopedia of Type Strains, Phase III (KMG-III): the genomes of soil and plant-associated and newly described type strains.</title>
        <authorList>
            <person name="Whitman W."/>
        </authorList>
    </citation>
    <scope>NUCLEOTIDE SEQUENCE [LARGE SCALE GENOMIC DNA]</scope>
    <source>
        <strain evidence="1 2">CECT 7945</strain>
    </source>
</reference>
<dbReference type="OrthoDB" id="981968at2"/>
<keyword evidence="2" id="KW-1185">Reference proteome</keyword>
<dbReference type="Proteomes" id="UP000248054">
    <property type="component" value="Unassembled WGS sequence"/>
</dbReference>
<dbReference type="AlphaFoldDB" id="A0A2V4YA16"/>
<sequence length="346" mass="40068">MKDLFKHKAEREKLDKDYLLLDEFKGFQPAKKLIEDVASEIDDKDGNFIQQFQTTGFDARLWELFLYSLYKENEFEILSDCDRPDFHLKKMQTELFVEASVSNEKVDDIYSAEFIKEALALNDIAIQNELVDYYIIRLGSVLFSKLNKKYWELAWVTGKPLVLAITPFHNYIADFLPDSKIIEYLYGISYKTEIRESGLELKENKKLDTHRYKSKEIPSNFFNQENVENISAVIFTNNCNVHKFNRMGFQKGNGDNDIIIVRSGIAYDSTPKSTGKEFDQVVKLGEGNEDWRESVSVFHNPNAIHKINKEVFNGMRQLWLNDNGELGGITPDNFVYNSLTVAAINE</sequence>
<evidence type="ECO:0000313" key="2">
    <source>
        <dbReference type="Proteomes" id="UP000248054"/>
    </source>
</evidence>